<keyword evidence="2" id="KW-1185">Reference proteome</keyword>
<evidence type="ECO:0008006" key="3">
    <source>
        <dbReference type="Google" id="ProtNLM"/>
    </source>
</evidence>
<dbReference type="PANTHER" id="PTHR43563:SF1">
    <property type="entry name" value="AMINE OXIDASE [FLAVIN-CONTAINING] B"/>
    <property type="match status" value="1"/>
</dbReference>
<dbReference type="InterPro" id="IPR036188">
    <property type="entry name" value="FAD/NAD-bd_sf"/>
</dbReference>
<reference evidence="1 2" key="1">
    <citation type="submission" date="2015-03" db="EMBL/GenBank/DDBJ databases">
        <authorList>
            <person name="Krishnan R."/>
            <person name="Midha S."/>
            <person name="Patil P.B."/>
            <person name="Rameshkumar N."/>
        </authorList>
    </citation>
    <scope>NUCLEOTIDE SEQUENCE [LARGE SCALE GENOMIC DNA]</scope>
    <source>
        <strain evidence="1 2">L1E11</strain>
    </source>
</reference>
<sequence>MSKKRKIVILGGGVSAITAAFKLTSEANWQEKYDITLYQMGWLLGGKGASGRNANDHERIEEHGIHVWFGFYYNAFHYMRACYQELGRSPDQPLATLDDAFKPHHTTAFAQKFNNQWCAWPIQTFALPGIVGDGWNPKPLMTALAMLVAWILNHTGGAQQLDDTEPPALPLFQRLEDDMLDMLDKEALADINARLQQAQKTLPTLEGLETSEPHAALIELLTGVRTALRDLTAPFLHLSVKVSRLWMMADFGLTGLIGILADELYHYGLNAANDINLRDWLQQHGASQITLDGPIMASLYGGVFAYKDGLLDQPNVETGTVIRAGLNALSCSKQSFIWRMQAGMGDTVFGPYYEVLKRRGVQFKFFHRVEEVVAASDDQGGYISQIRLAQQVPLKDPSKEYEPLVMVKGLPCWPSEPLYDQIDDAVAAKLQANHINLNSFWSNWPEIYDEPQVVLKQGDDFDEVILGISVASLPSLCPTLMAANPAFATMTGKISTVATQAMQLWLNQDVQQLGWINYQPDEEAPEILGFDAQAMDSWADVSYLVARETWPVTDEPKDISYFCGVFNPDAPPPAPNVAYVQSQADKVKAQCITMMNTTLGSLWKNATDADGFKWQYLIAPDSLEGQARFNAQYWRANIDPSERYVQSTVSSSQYRLKTDESGFRNLYLTGDWIRNGFNMGCVESATISGLLTARAISGSSEKIPGEGLFE</sequence>
<dbReference type="InterPro" id="IPR050703">
    <property type="entry name" value="Flavin_MAO"/>
</dbReference>
<dbReference type="PANTHER" id="PTHR43563">
    <property type="entry name" value="AMINE OXIDASE"/>
    <property type="match status" value="1"/>
</dbReference>
<dbReference type="Proteomes" id="UP000248090">
    <property type="component" value="Unassembled WGS sequence"/>
</dbReference>
<dbReference type="EMBL" id="LAPT01000002">
    <property type="protein sequence ID" value="PXF33071.1"/>
    <property type="molecule type" value="Genomic_DNA"/>
</dbReference>
<proteinExistence type="predicted"/>
<organism evidence="1 2">
    <name type="scientific">Pokkaliibacter plantistimulans</name>
    <dbReference type="NCBI Taxonomy" id="1635171"/>
    <lineage>
        <taxon>Bacteria</taxon>
        <taxon>Pseudomonadati</taxon>
        <taxon>Pseudomonadota</taxon>
        <taxon>Gammaproteobacteria</taxon>
        <taxon>Oceanospirillales</taxon>
        <taxon>Balneatrichaceae</taxon>
        <taxon>Pokkaliibacter</taxon>
    </lineage>
</organism>
<accession>A0ABX5M2D2</accession>
<protein>
    <recommendedName>
        <fullName evidence="3">Amine oxidase domain-containing protein</fullName>
    </recommendedName>
</protein>
<evidence type="ECO:0000313" key="2">
    <source>
        <dbReference type="Proteomes" id="UP000248090"/>
    </source>
</evidence>
<dbReference type="Pfam" id="PF13450">
    <property type="entry name" value="NAD_binding_8"/>
    <property type="match status" value="1"/>
</dbReference>
<comment type="caution">
    <text evidence="1">The sequence shown here is derived from an EMBL/GenBank/DDBJ whole genome shotgun (WGS) entry which is preliminary data.</text>
</comment>
<dbReference type="Gene3D" id="3.50.50.60">
    <property type="entry name" value="FAD/NAD(P)-binding domain"/>
    <property type="match status" value="1"/>
</dbReference>
<evidence type="ECO:0000313" key="1">
    <source>
        <dbReference type="EMBL" id="PXF33071.1"/>
    </source>
</evidence>
<gene>
    <name evidence="1" type="ORF">WH50_00650</name>
</gene>
<name>A0ABX5M2D2_9GAMM</name>
<dbReference type="SUPFAM" id="SSF51905">
    <property type="entry name" value="FAD/NAD(P)-binding domain"/>
    <property type="match status" value="1"/>
</dbReference>